<dbReference type="NCBIfam" id="TIGR02122">
    <property type="entry name" value="TRAP_TAXI"/>
    <property type="match status" value="1"/>
</dbReference>
<dbReference type="Proteomes" id="UP000698963">
    <property type="component" value="Unassembled WGS sequence"/>
</dbReference>
<reference evidence="3" key="1">
    <citation type="journal article" date="2021" name="PeerJ">
        <title>Extensive microbial diversity within the chicken gut microbiome revealed by metagenomics and culture.</title>
        <authorList>
            <person name="Gilroy R."/>
            <person name="Ravi A."/>
            <person name="Getino M."/>
            <person name="Pursley I."/>
            <person name="Horton D.L."/>
            <person name="Alikhan N.F."/>
            <person name="Baker D."/>
            <person name="Gharbi K."/>
            <person name="Hall N."/>
            <person name="Watson M."/>
            <person name="Adriaenssens E.M."/>
            <person name="Foster-Nyarko E."/>
            <person name="Jarju S."/>
            <person name="Secka A."/>
            <person name="Antonio M."/>
            <person name="Oren A."/>
            <person name="Chaudhuri R.R."/>
            <person name="La Ragione R."/>
            <person name="Hildebrand F."/>
            <person name="Pallen M.J."/>
        </authorList>
    </citation>
    <scope>NUCLEOTIDE SEQUENCE</scope>
    <source>
        <strain evidence="3">ChiGjej2B2-19336</strain>
    </source>
</reference>
<reference evidence="3" key="2">
    <citation type="submission" date="2021-09" db="EMBL/GenBank/DDBJ databases">
        <authorList>
            <person name="Gilroy R."/>
        </authorList>
    </citation>
    <scope>NUCLEOTIDE SEQUENCE</scope>
    <source>
        <strain evidence="3">ChiGjej2B2-19336</strain>
    </source>
</reference>
<dbReference type="PANTHER" id="PTHR42941">
    <property type="entry name" value="SLL1037 PROTEIN"/>
    <property type="match status" value="1"/>
</dbReference>
<dbReference type="InterPro" id="IPR011852">
    <property type="entry name" value="TRAP_TAXI"/>
</dbReference>
<dbReference type="Gene3D" id="3.40.190.10">
    <property type="entry name" value="Periplasmic binding protein-like II"/>
    <property type="match status" value="2"/>
</dbReference>
<dbReference type="RefSeq" id="WP_304123544.1">
    <property type="nucleotide sequence ID" value="NZ_DYZA01000220.1"/>
</dbReference>
<sequence length="335" mass="36577">MMNRMKQRGLALLLCLGLISPLAPALSARAADDGSGISLSLSGGPMGGGASMALAAFMKAFMDQYPKAVCDLLPGNGTANPVRVATGKVQVAHAQGALLTAAKEGREPYKQKYSNLRSLFKINDDCRLLLFVRDDAPITSLKGIAEQKQAVRFSPATRGSTNDMFSRWVLETYGIDYDKLQEWGGVVTYITFDAMVDAMKDNQLDMIGWNGPGFPSFLRQILLTKKVRFLPVGPEEMEILKKRGLRASVIKAGEFEGVVTEDVPCVTDVTEIICSEDLPEDLAYKIVKIWTEHSKDIALANPGYGTYDPAISCLNTALPLHPGAERYYREAGYLK</sequence>
<keyword evidence="1" id="KW-0812">Transmembrane</keyword>
<accession>A0A921DSF6</accession>
<evidence type="ECO:0000313" key="4">
    <source>
        <dbReference type="Proteomes" id="UP000698963"/>
    </source>
</evidence>
<feature type="transmembrane region" description="Helical" evidence="1">
    <location>
        <begin position="37"/>
        <end position="57"/>
    </location>
</feature>
<name>A0A921DSF6_9BACT</name>
<keyword evidence="1" id="KW-0472">Membrane</keyword>
<evidence type="ECO:0000256" key="1">
    <source>
        <dbReference type="SAM" id="Phobius"/>
    </source>
</evidence>
<gene>
    <name evidence="3" type="ORF">K8W16_10725</name>
</gene>
<protein>
    <submittedName>
        <fullName evidence="3">TAXI family TRAP transporter solute-binding subunit</fullName>
    </submittedName>
</protein>
<dbReference type="EMBL" id="DYZA01000220">
    <property type="protein sequence ID" value="HJD98103.1"/>
    <property type="molecule type" value="Genomic_DNA"/>
</dbReference>
<evidence type="ECO:0000256" key="2">
    <source>
        <dbReference type="SAM" id="SignalP"/>
    </source>
</evidence>
<dbReference type="AlphaFoldDB" id="A0A921DSF6"/>
<dbReference type="Pfam" id="PF16868">
    <property type="entry name" value="NMT1_3"/>
    <property type="match status" value="1"/>
</dbReference>
<dbReference type="SUPFAM" id="SSF53850">
    <property type="entry name" value="Periplasmic binding protein-like II"/>
    <property type="match status" value="1"/>
</dbReference>
<keyword evidence="2" id="KW-0732">Signal</keyword>
<comment type="caution">
    <text evidence="3">The sequence shown here is derived from an EMBL/GenBank/DDBJ whole genome shotgun (WGS) entry which is preliminary data.</text>
</comment>
<dbReference type="PANTHER" id="PTHR42941:SF1">
    <property type="entry name" value="SLL1037 PROTEIN"/>
    <property type="match status" value="1"/>
</dbReference>
<feature type="signal peptide" evidence="2">
    <location>
        <begin position="1"/>
        <end position="30"/>
    </location>
</feature>
<proteinExistence type="predicted"/>
<feature type="chain" id="PRO_5037456210" evidence="2">
    <location>
        <begin position="31"/>
        <end position="335"/>
    </location>
</feature>
<evidence type="ECO:0000313" key="3">
    <source>
        <dbReference type="EMBL" id="HJD98103.1"/>
    </source>
</evidence>
<keyword evidence="1" id="KW-1133">Transmembrane helix</keyword>
<organism evidence="3 4">
    <name type="scientific">Mailhella massiliensis</name>
    <dbReference type="NCBI Taxonomy" id="1903261"/>
    <lineage>
        <taxon>Bacteria</taxon>
        <taxon>Pseudomonadati</taxon>
        <taxon>Thermodesulfobacteriota</taxon>
        <taxon>Desulfovibrionia</taxon>
        <taxon>Desulfovibrionales</taxon>
        <taxon>Desulfovibrionaceae</taxon>
        <taxon>Mailhella</taxon>
    </lineage>
</organism>